<dbReference type="Proteomes" id="UP000596742">
    <property type="component" value="Unassembled WGS sequence"/>
</dbReference>
<feature type="domain" description="Dynein regulatory complex subunit 7 C-terminal" evidence="7">
    <location>
        <begin position="586"/>
        <end position="692"/>
    </location>
</feature>
<protein>
    <submittedName>
        <fullName evidence="8">Uncharacterized protein</fullName>
    </submittedName>
</protein>
<evidence type="ECO:0000313" key="9">
    <source>
        <dbReference type="Proteomes" id="UP000596742"/>
    </source>
</evidence>
<dbReference type="OrthoDB" id="10262874at2759"/>
<dbReference type="EMBL" id="UYJE01009612">
    <property type="protein sequence ID" value="VDI74881.1"/>
    <property type="molecule type" value="Genomic_DNA"/>
</dbReference>
<feature type="domain" description="Dynein regulatory complex subunit 7 MORN" evidence="6">
    <location>
        <begin position="223"/>
        <end position="509"/>
    </location>
</feature>
<evidence type="ECO:0000259" key="7">
    <source>
        <dbReference type="Pfam" id="PF24671"/>
    </source>
</evidence>
<dbReference type="PANTHER" id="PTHR35249:SF2">
    <property type="entry name" value="DYNEIN REGULATORY COMPLEX SUBUNIT 7"/>
    <property type="match status" value="1"/>
</dbReference>
<dbReference type="AlphaFoldDB" id="A0A8B6H8R6"/>
<dbReference type="InterPro" id="IPR056292">
    <property type="entry name" value="DRC7_C"/>
</dbReference>
<evidence type="ECO:0000256" key="4">
    <source>
        <dbReference type="SAM" id="Coils"/>
    </source>
</evidence>
<dbReference type="GO" id="GO:0030317">
    <property type="term" value="P:flagellated sperm motility"/>
    <property type="evidence" value="ECO:0007669"/>
    <property type="project" value="TreeGrafter"/>
</dbReference>
<proteinExistence type="predicted"/>
<dbReference type="Pfam" id="PF24671">
    <property type="entry name" value="DRC7_C"/>
    <property type="match status" value="1"/>
</dbReference>
<comment type="caution">
    <text evidence="8">The sequence shown here is derived from an EMBL/GenBank/DDBJ whole genome shotgun (WGS) entry which is preliminary data.</text>
</comment>
<keyword evidence="4" id="KW-0175">Coiled coil</keyword>
<dbReference type="InterPro" id="IPR033551">
    <property type="entry name" value="DRC7/lobo"/>
</dbReference>
<organism evidence="8 9">
    <name type="scientific">Mytilus galloprovincialis</name>
    <name type="common">Mediterranean mussel</name>
    <dbReference type="NCBI Taxonomy" id="29158"/>
    <lineage>
        <taxon>Eukaryota</taxon>
        <taxon>Metazoa</taxon>
        <taxon>Spiralia</taxon>
        <taxon>Lophotrochozoa</taxon>
        <taxon>Mollusca</taxon>
        <taxon>Bivalvia</taxon>
        <taxon>Autobranchia</taxon>
        <taxon>Pteriomorphia</taxon>
        <taxon>Mytilida</taxon>
        <taxon>Mytiloidea</taxon>
        <taxon>Mytilidae</taxon>
        <taxon>Mytilinae</taxon>
        <taxon>Mytilus</taxon>
    </lineage>
</organism>
<gene>
    <name evidence="8" type="ORF">MGAL_10B005756</name>
</gene>
<evidence type="ECO:0000256" key="2">
    <source>
        <dbReference type="ARBA" id="ARBA00022490"/>
    </source>
</evidence>
<dbReference type="InterPro" id="IPR056291">
    <property type="entry name" value="MORN_DRC7"/>
</dbReference>
<feature type="coiled-coil region" evidence="4">
    <location>
        <begin position="543"/>
        <end position="572"/>
    </location>
</feature>
<feature type="compositionally biased region" description="Basic and acidic residues" evidence="5">
    <location>
        <begin position="34"/>
        <end position="48"/>
    </location>
</feature>
<evidence type="ECO:0000256" key="3">
    <source>
        <dbReference type="ARBA" id="ARBA00023212"/>
    </source>
</evidence>
<evidence type="ECO:0000313" key="8">
    <source>
        <dbReference type="EMBL" id="VDI74881.1"/>
    </source>
</evidence>
<dbReference type="Pfam" id="PF24667">
    <property type="entry name" value="MORN_DRC7"/>
    <property type="match status" value="1"/>
</dbReference>
<evidence type="ECO:0000256" key="5">
    <source>
        <dbReference type="SAM" id="MobiDB-lite"/>
    </source>
</evidence>
<dbReference type="GO" id="GO:0005856">
    <property type="term" value="C:cytoskeleton"/>
    <property type="evidence" value="ECO:0007669"/>
    <property type="project" value="UniProtKB-SubCell"/>
</dbReference>
<keyword evidence="3" id="KW-0206">Cytoskeleton</keyword>
<feature type="region of interest" description="Disordered" evidence="5">
    <location>
        <begin position="30"/>
        <end position="50"/>
    </location>
</feature>
<comment type="subcellular location">
    <subcellularLocation>
        <location evidence="1">Cytoplasm</location>
        <location evidence="1">Cytoskeleton</location>
    </subcellularLocation>
</comment>
<reference evidence="8" key="1">
    <citation type="submission" date="2018-11" db="EMBL/GenBank/DDBJ databases">
        <authorList>
            <person name="Alioto T."/>
            <person name="Alioto T."/>
        </authorList>
    </citation>
    <scope>NUCLEOTIDE SEQUENCE</scope>
</reference>
<name>A0A8B6H8R6_MYTGA</name>
<dbReference type="PANTHER" id="PTHR35249">
    <property type="entry name" value="DYNEIN REGULATORY COMPLEX SUBUNIT 7"/>
    <property type="match status" value="1"/>
</dbReference>
<sequence length="693" mass="81716">MHTHDRHDFTKKDVAKKLAISTVLQELLYNTPTEESKDPKETELEKPPPDPLYGLRIHSWVLVLSGKREVPESFFIEPFTGLSHPVNSPNYLGIESVWNHVNYWVNMQDCSEGVKGLTYDLGDCTKWEYMFPSIDKPLKIPGEDGFEDFEDEERAKTAMSYRVASSTNMTNKSVTRESTQFTINEDEDEDEENDAKKLEHLDMPPSWVEIIKLSLKDFQMRCPHGKKVKLYKRAKLEKFAHYLMKDGLISKLSIYENRELTDLVTVKEYFAHRIDKLLQRVSNHRSGWVTEHFDPGRSHCLKEHQYKSSAPGPENERTMIFYNEARVDGLIKRVETPAEMMEEYSDRDDFLYYKHIDFGKRPKKFGPQDGSSSKNERPIVKMVKKFNRNVSKPACDDVAELIYLVSEDKMQITYHTEDPRIAASTREFVKPANWAEKGATLQFSPDMQQAFQVDASSRQNKQVELYQMLLNLLKSEDLCRTRVRDSEDEVKDILNERTKEETTLELDISVYDTERNEKAKKHRRELVSTETTLELDISVYDTERNEKAKKHRRELERQQLEEKMRKQDMEIDYLAPFIARIVQGDKITREEAYTLKTEALKDLKDRLINKANLIQARYEKETQMLTEKQAWYHQNQLSCNKEDEEKYMTFCQETLFKIHMLELRLARHKETAPHKYMALDRRLRDDQRLAEYF</sequence>
<keyword evidence="9" id="KW-1185">Reference proteome</keyword>
<evidence type="ECO:0000259" key="6">
    <source>
        <dbReference type="Pfam" id="PF24667"/>
    </source>
</evidence>
<accession>A0A8B6H8R6</accession>
<evidence type="ECO:0000256" key="1">
    <source>
        <dbReference type="ARBA" id="ARBA00004245"/>
    </source>
</evidence>
<dbReference type="GO" id="GO:0031514">
    <property type="term" value="C:motile cilium"/>
    <property type="evidence" value="ECO:0007669"/>
    <property type="project" value="TreeGrafter"/>
</dbReference>
<keyword evidence="2" id="KW-0963">Cytoplasm</keyword>